<dbReference type="InterPro" id="IPR039426">
    <property type="entry name" value="TonB-dep_rcpt-like"/>
</dbReference>
<keyword evidence="10" id="KW-1185">Reference proteome</keyword>
<dbReference type="NCBIfam" id="TIGR04057">
    <property type="entry name" value="SusC_RagA_signa"/>
    <property type="match status" value="1"/>
</dbReference>
<dbReference type="InterPro" id="IPR012910">
    <property type="entry name" value="Plug_dom"/>
</dbReference>
<dbReference type="Gene3D" id="2.40.170.20">
    <property type="entry name" value="TonB-dependent receptor, beta-barrel domain"/>
    <property type="match status" value="1"/>
</dbReference>
<evidence type="ECO:0000256" key="4">
    <source>
        <dbReference type="ARBA" id="ARBA00022692"/>
    </source>
</evidence>
<evidence type="ECO:0000259" key="8">
    <source>
        <dbReference type="SMART" id="SM00965"/>
    </source>
</evidence>
<evidence type="ECO:0000256" key="3">
    <source>
        <dbReference type="ARBA" id="ARBA00022452"/>
    </source>
</evidence>
<dbReference type="Gene3D" id="2.60.40.1120">
    <property type="entry name" value="Carboxypeptidase-like, regulatory domain"/>
    <property type="match status" value="1"/>
</dbReference>
<dbReference type="InterPro" id="IPR023997">
    <property type="entry name" value="TonB-dep_OMP_SusC/RagA_CS"/>
</dbReference>
<dbReference type="SMART" id="SM00965">
    <property type="entry name" value="STN"/>
    <property type="match status" value="1"/>
</dbReference>
<dbReference type="PROSITE" id="PS52016">
    <property type="entry name" value="TONB_DEPENDENT_REC_3"/>
    <property type="match status" value="1"/>
</dbReference>
<reference evidence="10" key="1">
    <citation type="journal article" date="2019" name="Int. J. Syst. Evol. Microbiol.">
        <title>The Global Catalogue of Microorganisms (GCM) 10K type strain sequencing project: providing services to taxonomists for standard genome sequencing and annotation.</title>
        <authorList>
            <consortium name="The Broad Institute Genomics Platform"/>
            <consortium name="The Broad Institute Genome Sequencing Center for Infectious Disease"/>
            <person name="Wu L."/>
            <person name="Ma J."/>
        </authorList>
    </citation>
    <scope>NUCLEOTIDE SEQUENCE [LARGE SCALE GENOMIC DNA]</scope>
    <source>
        <strain evidence="10">KCTC 52298</strain>
    </source>
</reference>
<dbReference type="Proteomes" id="UP001597440">
    <property type="component" value="Unassembled WGS sequence"/>
</dbReference>
<dbReference type="Pfam" id="PF07660">
    <property type="entry name" value="STN"/>
    <property type="match status" value="1"/>
</dbReference>
<dbReference type="Gene3D" id="3.55.50.30">
    <property type="match status" value="1"/>
</dbReference>
<dbReference type="SUPFAM" id="SSF56935">
    <property type="entry name" value="Porins"/>
    <property type="match status" value="1"/>
</dbReference>
<gene>
    <name evidence="9" type="ORF">ACFSQW_18075</name>
</gene>
<comment type="similarity">
    <text evidence="7">Belongs to the TonB-dependent receptor family.</text>
</comment>
<evidence type="ECO:0000313" key="9">
    <source>
        <dbReference type="EMBL" id="MFD2556308.1"/>
    </source>
</evidence>
<keyword evidence="6 7" id="KW-0998">Cell outer membrane</keyword>
<evidence type="ECO:0000313" key="10">
    <source>
        <dbReference type="Proteomes" id="UP001597440"/>
    </source>
</evidence>
<accession>A0ABW5L6Y1</accession>
<dbReference type="InterPro" id="IPR037066">
    <property type="entry name" value="Plug_dom_sf"/>
</dbReference>
<dbReference type="Gene3D" id="2.170.130.10">
    <property type="entry name" value="TonB-dependent receptor, plug domain"/>
    <property type="match status" value="1"/>
</dbReference>
<comment type="subcellular location">
    <subcellularLocation>
        <location evidence="1 7">Cell outer membrane</location>
        <topology evidence="1 7">Multi-pass membrane protein</topology>
    </subcellularLocation>
</comment>
<keyword evidence="4 7" id="KW-0812">Transmembrane</keyword>
<evidence type="ECO:0000256" key="5">
    <source>
        <dbReference type="ARBA" id="ARBA00023136"/>
    </source>
</evidence>
<evidence type="ECO:0000256" key="7">
    <source>
        <dbReference type="PROSITE-ProRule" id="PRU01360"/>
    </source>
</evidence>
<dbReference type="InterPro" id="IPR011662">
    <property type="entry name" value="Secretin/TonB_short_N"/>
</dbReference>
<evidence type="ECO:0000256" key="2">
    <source>
        <dbReference type="ARBA" id="ARBA00022448"/>
    </source>
</evidence>
<dbReference type="EMBL" id="JBHULD010000018">
    <property type="protein sequence ID" value="MFD2556308.1"/>
    <property type="molecule type" value="Genomic_DNA"/>
</dbReference>
<dbReference type="SUPFAM" id="SSF49464">
    <property type="entry name" value="Carboxypeptidase regulatory domain-like"/>
    <property type="match status" value="1"/>
</dbReference>
<protein>
    <submittedName>
        <fullName evidence="9">SusC/RagA family TonB-linked outer membrane protein</fullName>
    </submittedName>
</protein>
<dbReference type="Pfam" id="PF13715">
    <property type="entry name" value="CarbopepD_reg_2"/>
    <property type="match status" value="1"/>
</dbReference>
<dbReference type="Pfam" id="PF07715">
    <property type="entry name" value="Plug"/>
    <property type="match status" value="1"/>
</dbReference>
<proteinExistence type="inferred from homology"/>
<keyword evidence="5 7" id="KW-0472">Membrane</keyword>
<keyword evidence="3 7" id="KW-1134">Transmembrane beta strand</keyword>
<feature type="domain" description="Secretin/TonB short N-terminal" evidence="8">
    <location>
        <begin position="68"/>
        <end position="119"/>
    </location>
</feature>
<dbReference type="InterPro" id="IPR036942">
    <property type="entry name" value="Beta-barrel_TonB_sf"/>
</dbReference>
<dbReference type="RefSeq" id="WP_210352625.1">
    <property type="nucleotide sequence ID" value="NZ_JAEQMU010000001.1"/>
</dbReference>
<comment type="caution">
    <text evidence="9">The sequence shown here is derived from an EMBL/GenBank/DDBJ whole genome shotgun (WGS) entry which is preliminary data.</text>
</comment>
<organism evidence="9 10">
    <name type="scientific">Sphingobacterium tabacisoli</name>
    <dbReference type="NCBI Taxonomy" id="2044855"/>
    <lineage>
        <taxon>Bacteria</taxon>
        <taxon>Pseudomonadati</taxon>
        <taxon>Bacteroidota</taxon>
        <taxon>Sphingobacteriia</taxon>
        <taxon>Sphingobacteriales</taxon>
        <taxon>Sphingobacteriaceae</taxon>
        <taxon>Sphingobacterium</taxon>
    </lineage>
</organism>
<evidence type="ECO:0000256" key="6">
    <source>
        <dbReference type="ARBA" id="ARBA00023237"/>
    </source>
</evidence>
<dbReference type="InterPro" id="IPR023996">
    <property type="entry name" value="TonB-dep_OMP_SusC/RagA"/>
</dbReference>
<keyword evidence="2 7" id="KW-0813">Transport</keyword>
<evidence type="ECO:0000256" key="1">
    <source>
        <dbReference type="ARBA" id="ARBA00004571"/>
    </source>
</evidence>
<dbReference type="InterPro" id="IPR008969">
    <property type="entry name" value="CarboxyPept-like_regulatory"/>
</dbReference>
<sequence length="1139" mass="125001">MKYKNKPYRTGRGIISPHIFLMMKLTICIFFISILGAMGGVTAQRVHIDVKGVPLQKVLIDIGKQSKHILIYDDKDFKDAKKVTQRFSNKDLSAALDLLLEGQSLQYTIQGKSIMISRKSKPAISASMPIDKVIVQSSIKGRVTNDRGEPLVGASIKVKNTKIGTTTDDEGYFVLNNVENSCVLIISFIGYLDREVNGAGDIGSVRLRLNDNPVDEVQVIAYGTESKRLSVGAVSSVSADEIARQPVTNPLLALQGQVAGLAISATNGVPGSTALVQVRGQNTLGTTLQVKPYDQPLFIIDGVPFAPQNVNINQLNNLATAQSFNGGISQPTGLSPFNSINPNDIESISILKDAAATSIYGSQAANGVVLITTKRGESGKTTLDINLNTQFNSTARPSRLMNTQQYLQLRREAYAIDGLVPSDDPNDYEGFAPDLTIFEQDKYTNWQKIITGKMTRNTDMHATLSGGSASNTFLVAAGYTSSDYNYPGDFSDKRFTLHSAIHNTSANDRFTLDLVADYGYDQNNSANYQGRQGVLLAPNMPDLVSPNGDLVWNYNGYPLEVQNFYSSLMQPVYLQNYNFNSSLRINYKIAKGLMIGTNVGFSRSNTDERSENPARSQNPSFAEASAGFGSNVSQAINVEPQLNYNLSIGGGILTALLGGTYKKVTNDAYQVEGYGYSNDNFLGSIIGATDTYPFETKNLFKYSAGFARLKYIYDQKYILEASGRRDGSSNFGPGRQFGNFASIGAAWIFSEEKIVRDLVSFLGYGKFSGSYGTTGGDASKAYSYQALYENLSGVLPFQGIKPAYAYNLYNPDFSWATKKSLNLALDLSFIDNRISVNTTFYRNRQGNQLVDMPLPVQTGFTRVFGNLDALVQNKGWEFTIMSSNVKNDNFSWSSTFNLTFNRNKLLDFPDLASSAYANKYIIGQPTSIIIGYKYKGVNPDTGLYEFYDKDGNTTYNPKFGMAANGGDQVPIGNMDIKYMGGIGNNFTYKDFGLYIFCQFSSSYSPNYLSALYTSDFPGAPTNQPVAILDNYWQQPGDDALIQRLASSYNSSSLRTIPIFTQSDGVYSNNTYLRVKTVALSYTLPERILKHIHVKGGGIYANAQNLFTITNYKVGDPEQPGTITALPLQRIVALGLNLKF</sequence>
<dbReference type="NCBIfam" id="TIGR04056">
    <property type="entry name" value="OMP_RagA_SusC"/>
    <property type="match status" value="1"/>
</dbReference>
<name>A0ABW5L6Y1_9SPHI</name>